<dbReference type="Proteomes" id="UP000001542">
    <property type="component" value="Unassembled WGS sequence"/>
</dbReference>
<keyword evidence="3" id="KW-1185">Reference proteome</keyword>
<dbReference type="VEuPathDB" id="TrichDB:TVAG_587420"/>
<feature type="compositionally biased region" description="Polar residues" evidence="1">
    <location>
        <begin position="1"/>
        <end position="12"/>
    </location>
</feature>
<accession>A2G2V9</accession>
<reference evidence="2" key="2">
    <citation type="journal article" date="2007" name="Science">
        <title>Draft genome sequence of the sexually transmitted pathogen Trichomonas vaginalis.</title>
        <authorList>
            <person name="Carlton J.M."/>
            <person name="Hirt R.P."/>
            <person name="Silva J.C."/>
            <person name="Delcher A.L."/>
            <person name="Schatz M."/>
            <person name="Zhao Q."/>
            <person name="Wortman J.R."/>
            <person name="Bidwell S.L."/>
            <person name="Alsmark U.C.M."/>
            <person name="Besteiro S."/>
            <person name="Sicheritz-Ponten T."/>
            <person name="Noel C.J."/>
            <person name="Dacks J.B."/>
            <person name="Foster P.G."/>
            <person name="Simillion C."/>
            <person name="Van de Peer Y."/>
            <person name="Miranda-Saavedra D."/>
            <person name="Barton G.J."/>
            <person name="Westrop G.D."/>
            <person name="Mueller S."/>
            <person name="Dessi D."/>
            <person name="Fiori P.L."/>
            <person name="Ren Q."/>
            <person name="Paulsen I."/>
            <person name="Zhang H."/>
            <person name="Bastida-Corcuera F.D."/>
            <person name="Simoes-Barbosa A."/>
            <person name="Brown M.T."/>
            <person name="Hayes R.D."/>
            <person name="Mukherjee M."/>
            <person name="Okumura C.Y."/>
            <person name="Schneider R."/>
            <person name="Smith A.J."/>
            <person name="Vanacova S."/>
            <person name="Villalvazo M."/>
            <person name="Haas B.J."/>
            <person name="Pertea M."/>
            <person name="Feldblyum T.V."/>
            <person name="Utterback T.R."/>
            <person name="Shu C.L."/>
            <person name="Osoegawa K."/>
            <person name="de Jong P.J."/>
            <person name="Hrdy I."/>
            <person name="Horvathova L."/>
            <person name="Zubacova Z."/>
            <person name="Dolezal P."/>
            <person name="Malik S.B."/>
            <person name="Logsdon J.M. Jr."/>
            <person name="Henze K."/>
            <person name="Gupta A."/>
            <person name="Wang C.C."/>
            <person name="Dunne R.L."/>
            <person name="Upcroft J.A."/>
            <person name="Upcroft P."/>
            <person name="White O."/>
            <person name="Salzberg S.L."/>
            <person name="Tang P."/>
            <person name="Chiu C.-H."/>
            <person name="Lee Y.-S."/>
            <person name="Embley T.M."/>
            <person name="Coombs G.H."/>
            <person name="Mottram J.C."/>
            <person name="Tachezy J."/>
            <person name="Fraser-Liggett C.M."/>
            <person name="Johnson P.J."/>
        </authorList>
    </citation>
    <scope>NUCLEOTIDE SEQUENCE [LARGE SCALE GENOMIC DNA]</scope>
    <source>
        <strain evidence="2">G3</strain>
    </source>
</reference>
<evidence type="ECO:0000313" key="3">
    <source>
        <dbReference type="Proteomes" id="UP000001542"/>
    </source>
</evidence>
<dbReference type="VEuPathDB" id="TrichDB:TVAGG3_0820120"/>
<evidence type="ECO:0000256" key="1">
    <source>
        <dbReference type="SAM" id="MobiDB-lite"/>
    </source>
</evidence>
<dbReference type="AlphaFoldDB" id="A2G2V9"/>
<proteinExistence type="predicted"/>
<name>A2G2V9_TRIV3</name>
<protein>
    <submittedName>
        <fullName evidence="2">Uncharacterized protein</fullName>
    </submittedName>
</protein>
<organism evidence="2 3">
    <name type="scientific">Trichomonas vaginalis (strain ATCC PRA-98 / G3)</name>
    <dbReference type="NCBI Taxonomy" id="412133"/>
    <lineage>
        <taxon>Eukaryota</taxon>
        <taxon>Metamonada</taxon>
        <taxon>Parabasalia</taxon>
        <taxon>Trichomonadida</taxon>
        <taxon>Trichomonadidae</taxon>
        <taxon>Trichomonas</taxon>
    </lineage>
</organism>
<dbReference type="EMBL" id="DS114301">
    <property type="protein sequence ID" value="EAX88501.1"/>
    <property type="molecule type" value="Genomic_DNA"/>
</dbReference>
<dbReference type="RefSeq" id="XP_001301431.1">
    <property type="nucleotide sequence ID" value="XM_001301430.1"/>
</dbReference>
<dbReference type="KEGG" id="tva:4746168"/>
<feature type="region of interest" description="Disordered" evidence="1">
    <location>
        <begin position="1"/>
        <end position="21"/>
    </location>
</feature>
<gene>
    <name evidence="2" type="ORF">TVAG_587420</name>
</gene>
<reference evidence="2" key="1">
    <citation type="submission" date="2006-10" db="EMBL/GenBank/DDBJ databases">
        <authorList>
            <person name="Amadeo P."/>
            <person name="Zhao Q."/>
            <person name="Wortman J."/>
            <person name="Fraser-Liggett C."/>
            <person name="Carlton J."/>
        </authorList>
    </citation>
    <scope>NUCLEOTIDE SEQUENCE</scope>
    <source>
        <strain evidence="2">G3</strain>
    </source>
</reference>
<evidence type="ECO:0000313" key="2">
    <source>
        <dbReference type="EMBL" id="EAX88501.1"/>
    </source>
</evidence>
<dbReference type="InParanoid" id="A2G2V9"/>
<sequence>MNKGNSNENGCSASHLPNERSESDRLKESVFILSVLALWPQTLVADKSPMQLIIVSTLLKFESKV</sequence>